<dbReference type="GeneID" id="80517057"/>
<dbReference type="EMBL" id="MF405918">
    <property type="protein sequence ID" value="QKU33758.1"/>
    <property type="molecule type" value="Genomic_DNA"/>
</dbReference>
<accession>A0A6N1NNV6</accession>
<keyword evidence="3 4" id="KW-0949">S-adenosyl-L-methionine</keyword>
<evidence type="ECO:0000256" key="2">
    <source>
        <dbReference type="ARBA" id="ARBA00022679"/>
    </source>
</evidence>
<feature type="active site" description="Proton acceptor" evidence="4">
    <location>
        <position position="663"/>
    </location>
</feature>
<evidence type="ECO:0000256" key="4">
    <source>
        <dbReference type="PROSITE-ProRule" id="PRU00946"/>
    </source>
</evidence>
<dbReference type="InterPro" id="IPR002877">
    <property type="entry name" value="RNA_MeTrfase_FtsJ_dom"/>
</dbReference>
<feature type="binding site" evidence="4">
    <location>
        <position position="534"/>
    </location>
    <ligand>
        <name>S-adenosyl-L-methionine</name>
        <dbReference type="ChEBI" id="CHEBI:59789"/>
    </ligand>
</feature>
<feature type="domain" description="Adrift-type SAM-dependent 2'-O-MTase" evidence="5">
    <location>
        <begin position="498"/>
        <end position="711"/>
    </location>
</feature>
<proteinExistence type="predicted"/>
<evidence type="ECO:0000256" key="3">
    <source>
        <dbReference type="ARBA" id="ARBA00022691"/>
    </source>
</evidence>
<dbReference type="PROSITE" id="PS51614">
    <property type="entry name" value="SAM_MT_ADRIFT"/>
    <property type="match status" value="1"/>
</dbReference>
<dbReference type="Pfam" id="PF01728">
    <property type="entry name" value="FtsJ"/>
    <property type="match status" value="1"/>
</dbReference>
<organism evidence="6">
    <name type="scientific">Tupanvirus deep ocean</name>
    <dbReference type="NCBI Taxonomy" id="2126984"/>
    <lineage>
        <taxon>Viruses</taxon>
        <taxon>Varidnaviria</taxon>
        <taxon>Bamfordvirae</taxon>
        <taxon>Nucleocytoviricota</taxon>
        <taxon>Megaviricetes</taxon>
        <taxon>Imitervirales</taxon>
        <taxon>Mimiviridae</taxon>
        <taxon>Megamimivirinae</taxon>
        <taxon>Tupanvirus</taxon>
        <taxon>Tupanvirus altamarinense</taxon>
    </lineage>
</organism>
<dbReference type="PANTHER" id="PTHR16121">
    <property type="entry name" value="CAP-SPECIFIC MRNA (NUCLEOSIDE-2'-O-)-METHYLTRANSFERASE 1-RELATED"/>
    <property type="match status" value="1"/>
</dbReference>
<dbReference type="InterPro" id="IPR050851">
    <property type="entry name" value="mRNA_Cap_2O-Ribose_MeTrfase"/>
</dbReference>
<name>A0A6N1NNV6_9VIRU</name>
<feature type="binding site" evidence="4">
    <location>
        <position position="622"/>
    </location>
    <ligand>
        <name>S-adenosyl-L-methionine</name>
        <dbReference type="ChEBI" id="CHEBI:59789"/>
    </ligand>
</feature>
<dbReference type="KEGG" id="vg:80517057"/>
<reference evidence="6" key="1">
    <citation type="submission" date="2017-06" db="EMBL/GenBank/DDBJ databases">
        <authorList>
            <person name="Assis F.L."/>
            <person name="Abrahao J.S."/>
            <person name="Silva L."/>
            <person name="Khalil J.B."/>
            <person name="Rodrigues R."/>
            <person name="Silva L.S."/>
            <person name="Boratto P."/>
            <person name="Andrade M."/>
            <person name="Kroon E.G."/>
            <person name="Ribeiro B."/>
            <person name="Bergier I."/>
            <person name="Seligmann H."/>
            <person name="Ghigo E."/>
            <person name="Colson P."/>
            <person name="Levasseur A."/>
            <person name="Raoult D."/>
            <person name="Scola B.L."/>
        </authorList>
    </citation>
    <scope>NUCLEOTIDE SEQUENCE</scope>
    <source>
        <strain evidence="6">Deep ocean</strain>
    </source>
</reference>
<dbReference type="InterPro" id="IPR025807">
    <property type="entry name" value="Adrift-typ_MeTrfase"/>
</dbReference>
<evidence type="ECO:0000256" key="1">
    <source>
        <dbReference type="ARBA" id="ARBA00022603"/>
    </source>
</evidence>
<protein>
    <submittedName>
        <fullName evidence="6">Putative FtsJ-like methyltransferase</fullName>
    </submittedName>
</protein>
<dbReference type="RefSeq" id="YP_010780366.1">
    <property type="nucleotide sequence ID" value="NC_075038.1"/>
</dbReference>
<sequence>MTDYNKSTKEKSELISDTVLLERNILKDKEIEEVVKKSLEIIGNSNIAKILVHNKYEKMIPFNLWFRHPLYKVTNNYENNQNMRIRYYNSMMLTPIVAYDNTNLGQIKSFLPYLSLYQPFYPETFYAIWEFLQMKHINPNANEFLNISREERLGSMEAIIFYHERYQQTYQYNTYHSWLVGKEMHDKMDGSYNLISPKINYLEQAYKIKFLKSTNDLIKYDFINIDCIHLFNGIFDWKEEEMDLQALLFYILTALHYLKQNGSMLVRLNMICSRSWSLIFDIVHNHFKEHTFVRPSILNPFNSEIYLFLNKYENKTSLDSLHNIYFKNLYKNRTYRGFYINTEGNTENPIYQNFNIAKKAWIADLENIITNFVLPKQTNMDMISQWHASNDLKQIKDLTNTFDDKSVQLVFKTSAKKYTIKPILPDVLYNLPFYKKLIEKRAELNYYKRVMDTKPSRIFSRSRYHERNAYFLTWENLANEIDVYRNLKDILVKQYNAEMVSNAWIKMYEILNMFADLVPSTQTVKTFHLCEAPGAFIAATNHLLSNRNQKLDWYAQTLKPTNTGSETDAALEDRYGLIASYSERWLFGDKKIDDSGNITHSAVIQHYASNPLLKNIDFMTADAGLQCDPTELNEQEAFLGKINMGQIVCILACLPVGKSAIFKTFLPMSEPLTISMIYLVTHLFENVTIVKPSTSHSTNSEVYIVLQKYKGIDKSVLEILYSMLDDTKITSKTLLFPKIDADFFKSYMGIVGRLIDRQINSLSRNYYYYYNIDQTTKLVSTIEKCTNEWLCLNPIFVLKNPLLTSEDD</sequence>
<dbReference type="GO" id="GO:0032259">
    <property type="term" value="P:methylation"/>
    <property type="evidence" value="ECO:0007669"/>
    <property type="project" value="UniProtKB-KW"/>
</dbReference>
<evidence type="ECO:0000259" key="5">
    <source>
        <dbReference type="PROSITE" id="PS51614"/>
    </source>
</evidence>
<keyword evidence="1 4" id="KW-0489">Methyltransferase</keyword>
<dbReference type="GO" id="GO:0006370">
    <property type="term" value="P:7-methylguanosine mRNA capping"/>
    <property type="evidence" value="ECO:0007669"/>
    <property type="project" value="TreeGrafter"/>
</dbReference>
<dbReference type="Gene3D" id="3.40.50.10760">
    <property type="entry name" value="Reovirus core"/>
    <property type="match status" value="1"/>
</dbReference>
<dbReference type="GO" id="GO:0004483">
    <property type="term" value="F:methyltransferase cap1 activity"/>
    <property type="evidence" value="ECO:0007669"/>
    <property type="project" value="TreeGrafter"/>
</dbReference>
<reference evidence="6" key="2">
    <citation type="journal article" date="2018" name="Nat. Commun.">
        <title>Tailed giant Tupanvirus possesses the most complete translational apparatus of the known virosphere.</title>
        <authorList>
            <person name="Abrahao J."/>
            <person name="Silva L."/>
            <person name="Silva L.S."/>
            <person name="Khalil J.Y.B."/>
            <person name="Rodrigues R."/>
            <person name="Arantes T."/>
            <person name="Assis F."/>
            <person name="Boratto P."/>
            <person name="Andrade M."/>
            <person name="Kroon E.G."/>
            <person name="Ribeiro B."/>
            <person name="Bergier I."/>
            <person name="Seligmann H."/>
            <person name="Ghigo E."/>
            <person name="Colson P."/>
            <person name="Levasseur A."/>
            <person name="Kroemer G."/>
            <person name="Raoult D."/>
            <person name="La Scola B."/>
        </authorList>
    </citation>
    <scope>NUCLEOTIDE SEQUENCE [LARGE SCALE GENOMIC DNA]</scope>
    <source>
        <strain evidence="6">Deep ocean</strain>
    </source>
</reference>
<evidence type="ECO:0000313" key="6">
    <source>
        <dbReference type="EMBL" id="QKU33758.1"/>
    </source>
</evidence>
<keyword evidence="2 4" id="KW-0808">Transferase</keyword>
<dbReference type="Gene3D" id="3.40.50.12760">
    <property type="match status" value="1"/>
</dbReference>
<comment type="caution">
    <text evidence="4">Lacks conserved residue(s) required for the propagation of feature annotation.</text>
</comment>